<evidence type="ECO:0000313" key="2">
    <source>
        <dbReference type="Proteomes" id="UP000700334"/>
    </source>
</evidence>
<dbReference type="AlphaFoldDB" id="A0A8J5ZX60"/>
<sequence>MEVAIVKHLPNVSAVNQCGLRAQALLREPRKLKRVPWRLLRSVRSLRPAGWGPGIALLCVNRPNISTESGKEMIDFFSPPCFLFQVLNEECDQNWYKAELNGKDGFIPKNYIEMKPHP</sequence>
<organism evidence="1 2">
    <name type="scientific">Galemys pyrenaicus</name>
    <name type="common">Iberian desman</name>
    <name type="synonym">Pyrenean desman</name>
    <dbReference type="NCBI Taxonomy" id="202257"/>
    <lineage>
        <taxon>Eukaryota</taxon>
        <taxon>Metazoa</taxon>
        <taxon>Chordata</taxon>
        <taxon>Craniata</taxon>
        <taxon>Vertebrata</taxon>
        <taxon>Euteleostomi</taxon>
        <taxon>Mammalia</taxon>
        <taxon>Eutheria</taxon>
        <taxon>Laurasiatheria</taxon>
        <taxon>Eulipotyphla</taxon>
        <taxon>Talpidae</taxon>
        <taxon>Galemys</taxon>
    </lineage>
</organism>
<evidence type="ECO:0000313" key="1">
    <source>
        <dbReference type="EMBL" id="KAG8509623.1"/>
    </source>
</evidence>
<dbReference type="Proteomes" id="UP000700334">
    <property type="component" value="Unassembled WGS sequence"/>
</dbReference>
<keyword evidence="2" id="KW-1185">Reference proteome</keyword>
<keyword evidence="1" id="KW-0675">Receptor</keyword>
<proteinExistence type="predicted"/>
<accession>A0A8J5ZX60</accession>
<dbReference type="SUPFAM" id="SSF50044">
    <property type="entry name" value="SH3-domain"/>
    <property type="match status" value="1"/>
</dbReference>
<name>A0A8J5ZX60_GALPY</name>
<dbReference type="Gene3D" id="2.30.30.40">
    <property type="entry name" value="SH3 Domains"/>
    <property type="match status" value="1"/>
</dbReference>
<comment type="caution">
    <text evidence="1">The sequence shown here is derived from an EMBL/GenBank/DDBJ whole genome shotgun (WGS) entry which is preliminary data.</text>
</comment>
<reference evidence="1" key="1">
    <citation type="journal article" date="2021" name="Evol. Appl.">
        <title>The genome of the Pyrenean desman and the effects of bottlenecks and inbreeding on the genomic landscape of an endangered species.</title>
        <authorList>
            <person name="Escoda L."/>
            <person name="Castresana J."/>
        </authorList>
    </citation>
    <scope>NUCLEOTIDE SEQUENCE</scope>
    <source>
        <strain evidence="1">IBE-C5619</strain>
    </source>
</reference>
<dbReference type="OrthoDB" id="10255964at2759"/>
<dbReference type="InterPro" id="IPR036028">
    <property type="entry name" value="SH3-like_dom_sf"/>
</dbReference>
<protein>
    <submittedName>
        <fullName evidence="1">Growth factor receptor-bound protein 2</fullName>
    </submittedName>
</protein>
<gene>
    <name evidence="1" type="ORF">J0S82_014815</name>
</gene>
<dbReference type="EMBL" id="JAGFMF010011935">
    <property type="protein sequence ID" value="KAG8509623.1"/>
    <property type="molecule type" value="Genomic_DNA"/>
</dbReference>